<dbReference type="InterPro" id="IPR036388">
    <property type="entry name" value="WH-like_DNA-bd_sf"/>
</dbReference>
<evidence type="ECO:0000313" key="13">
    <source>
        <dbReference type="Proteomes" id="UP000822688"/>
    </source>
</evidence>
<organism evidence="12 13">
    <name type="scientific">Ceratodon purpureus</name>
    <name type="common">Fire moss</name>
    <name type="synonym">Dicranum purpureum</name>
    <dbReference type="NCBI Taxonomy" id="3225"/>
    <lineage>
        <taxon>Eukaryota</taxon>
        <taxon>Viridiplantae</taxon>
        <taxon>Streptophyta</taxon>
        <taxon>Embryophyta</taxon>
        <taxon>Bryophyta</taxon>
        <taxon>Bryophytina</taxon>
        <taxon>Bryopsida</taxon>
        <taxon>Dicranidae</taxon>
        <taxon>Pseudoditrichales</taxon>
        <taxon>Ditrichaceae</taxon>
        <taxon>Ceratodon</taxon>
    </lineage>
</organism>
<feature type="region of interest" description="Disordered" evidence="10">
    <location>
        <begin position="148"/>
        <end position="168"/>
    </location>
</feature>
<dbReference type="PANTHER" id="PTHR12081">
    <property type="entry name" value="TRANSCRIPTION FACTOR E2F"/>
    <property type="match status" value="1"/>
</dbReference>
<evidence type="ECO:0000259" key="11">
    <source>
        <dbReference type="SMART" id="SM01372"/>
    </source>
</evidence>
<evidence type="ECO:0000256" key="10">
    <source>
        <dbReference type="SAM" id="MobiDB-lite"/>
    </source>
</evidence>
<dbReference type="GO" id="GO:0090575">
    <property type="term" value="C:RNA polymerase II transcription regulator complex"/>
    <property type="evidence" value="ECO:0007669"/>
    <property type="project" value="TreeGrafter"/>
</dbReference>
<protein>
    <recommendedName>
        <fullName evidence="11">E2F/DP family winged-helix DNA-binding domain-containing protein</fullName>
    </recommendedName>
</protein>
<dbReference type="Gene3D" id="1.10.10.10">
    <property type="entry name" value="Winged helix-like DNA-binding domain superfamily/Winged helix DNA-binding domain"/>
    <property type="match status" value="2"/>
</dbReference>
<dbReference type="SMART" id="SM01372">
    <property type="entry name" value="E2F_TDP"/>
    <property type="match status" value="2"/>
</dbReference>
<dbReference type="AlphaFoldDB" id="A0A8T0GXV8"/>
<evidence type="ECO:0000256" key="3">
    <source>
        <dbReference type="ARBA" id="ARBA00022491"/>
    </source>
</evidence>
<dbReference type="Proteomes" id="UP000822688">
    <property type="component" value="Chromosome 8"/>
</dbReference>
<keyword evidence="6 9" id="KW-0804">Transcription</keyword>
<keyword evidence="7 9" id="KW-0539">Nucleus</keyword>
<dbReference type="EMBL" id="CM026429">
    <property type="protein sequence ID" value="KAG0563733.1"/>
    <property type="molecule type" value="Genomic_DNA"/>
</dbReference>
<dbReference type="Pfam" id="PF02319">
    <property type="entry name" value="WHD_E2F_TDP"/>
    <property type="match status" value="2"/>
</dbReference>
<keyword evidence="3" id="KW-0678">Repressor</keyword>
<sequence length="363" mass="40586">MSPVGRKIRCPEAVVVSRGRLLLKYELLDESAQSMSPSVDAENHLQSDADTRAHSYNRKDKSLGLLCENFLNLYGAEEGECISLDEAASSLGVERRRIYDIVNVLESIEILVRKAKNRYTSWHGSSRLSQALETMKEAALRDYGLGEYANTTSEESRPTNNCEFSDDEDEERKTFASQESEGCTSVQSQQSKVPPPKLKQKFVQLFLVSQSQVVSLEDAARLLLGDCKDASKLKTKVRRLYDIANILSSLQLIEKTHIAENRKPAFRWLGTKDDLVGEATRMRISGTHIQNENVSSGPACNSLPVERTKRGLKRAGMDAPRVEHILTKRSALKPLQPRDPNIMTLYSKDVINKNGGTVMLCPQ</sequence>
<keyword evidence="4 9" id="KW-0805">Transcription regulation</keyword>
<evidence type="ECO:0000256" key="2">
    <source>
        <dbReference type="ARBA" id="ARBA00010940"/>
    </source>
</evidence>
<evidence type="ECO:0000313" key="12">
    <source>
        <dbReference type="EMBL" id="KAG0563733.1"/>
    </source>
</evidence>
<evidence type="ECO:0000256" key="7">
    <source>
        <dbReference type="ARBA" id="ARBA00023242"/>
    </source>
</evidence>
<dbReference type="FunFam" id="1.10.10.10:FF:000295">
    <property type="entry name" value="E2F transcription factor-like E2FE"/>
    <property type="match status" value="1"/>
</dbReference>
<comment type="caution">
    <text evidence="12">The sequence shown here is derived from an EMBL/GenBank/DDBJ whole genome shotgun (WGS) entry which is preliminary data.</text>
</comment>
<name>A0A8T0GXV8_CERPU</name>
<dbReference type="InterPro" id="IPR015633">
    <property type="entry name" value="E2F"/>
</dbReference>
<gene>
    <name evidence="12" type="ORF">KC19_8G055300</name>
</gene>
<keyword evidence="13" id="KW-1185">Reference proteome</keyword>
<dbReference type="InterPro" id="IPR036390">
    <property type="entry name" value="WH_DNA-bd_sf"/>
</dbReference>
<dbReference type="GO" id="GO:0000978">
    <property type="term" value="F:RNA polymerase II cis-regulatory region sequence-specific DNA binding"/>
    <property type="evidence" value="ECO:0007669"/>
    <property type="project" value="InterPro"/>
</dbReference>
<dbReference type="InterPro" id="IPR003316">
    <property type="entry name" value="E2F_WHTH_DNA-bd_dom"/>
</dbReference>
<dbReference type="FunFam" id="1.10.10.10:FF:000073">
    <property type="entry name" value="E2F transcription factor 8"/>
    <property type="match status" value="1"/>
</dbReference>
<evidence type="ECO:0000256" key="8">
    <source>
        <dbReference type="ARBA" id="ARBA00023306"/>
    </source>
</evidence>
<comment type="subcellular location">
    <subcellularLocation>
        <location evidence="1 9">Nucleus</location>
    </subcellularLocation>
</comment>
<feature type="compositionally biased region" description="Polar residues" evidence="10">
    <location>
        <begin position="149"/>
        <end position="163"/>
    </location>
</feature>
<evidence type="ECO:0000256" key="6">
    <source>
        <dbReference type="ARBA" id="ARBA00023163"/>
    </source>
</evidence>
<evidence type="ECO:0000256" key="5">
    <source>
        <dbReference type="ARBA" id="ARBA00023125"/>
    </source>
</evidence>
<feature type="domain" description="E2F/DP family winged-helix DNA-binding" evidence="11">
    <location>
        <begin position="58"/>
        <end position="124"/>
    </location>
</feature>
<keyword evidence="8" id="KW-0131">Cell cycle</keyword>
<dbReference type="PANTHER" id="PTHR12081:SF7">
    <property type="entry name" value="TRANSCRIPTION FACTOR EFL-3"/>
    <property type="match status" value="1"/>
</dbReference>
<proteinExistence type="inferred from homology"/>
<comment type="similarity">
    <text evidence="2 9">Belongs to the E2F/DP family.</text>
</comment>
<dbReference type="GO" id="GO:0000981">
    <property type="term" value="F:DNA-binding transcription factor activity, RNA polymerase II-specific"/>
    <property type="evidence" value="ECO:0007669"/>
    <property type="project" value="TreeGrafter"/>
</dbReference>
<evidence type="ECO:0000256" key="1">
    <source>
        <dbReference type="ARBA" id="ARBA00004123"/>
    </source>
</evidence>
<dbReference type="SUPFAM" id="SSF46785">
    <property type="entry name" value="Winged helix' DNA-binding domain"/>
    <property type="match status" value="2"/>
</dbReference>
<keyword evidence="5 9" id="KW-0238">DNA-binding</keyword>
<accession>A0A8T0GXV8</accession>
<reference evidence="12" key="1">
    <citation type="submission" date="2020-06" db="EMBL/GenBank/DDBJ databases">
        <title>WGS assembly of Ceratodon purpureus strain R40.</title>
        <authorList>
            <person name="Carey S.B."/>
            <person name="Jenkins J."/>
            <person name="Shu S."/>
            <person name="Lovell J.T."/>
            <person name="Sreedasyam A."/>
            <person name="Maumus F."/>
            <person name="Tiley G.P."/>
            <person name="Fernandez-Pozo N."/>
            <person name="Barry K."/>
            <person name="Chen C."/>
            <person name="Wang M."/>
            <person name="Lipzen A."/>
            <person name="Daum C."/>
            <person name="Saski C.A."/>
            <person name="Payton A.C."/>
            <person name="Mcbreen J.C."/>
            <person name="Conrad R.E."/>
            <person name="Kollar L.M."/>
            <person name="Olsson S."/>
            <person name="Huttunen S."/>
            <person name="Landis J.B."/>
            <person name="Wickett N.J."/>
            <person name="Johnson M.G."/>
            <person name="Rensing S.A."/>
            <person name="Grimwood J."/>
            <person name="Schmutz J."/>
            <person name="Mcdaniel S.F."/>
        </authorList>
    </citation>
    <scope>NUCLEOTIDE SEQUENCE</scope>
    <source>
        <strain evidence="12">R40</strain>
    </source>
</reference>
<evidence type="ECO:0000256" key="9">
    <source>
        <dbReference type="RuleBase" id="RU003796"/>
    </source>
</evidence>
<feature type="domain" description="E2F/DP family winged-helix DNA-binding" evidence="11">
    <location>
        <begin position="190"/>
        <end position="270"/>
    </location>
</feature>
<evidence type="ECO:0000256" key="4">
    <source>
        <dbReference type="ARBA" id="ARBA00023015"/>
    </source>
</evidence>